<gene>
    <name evidence="1" type="ORF">PV10_00102</name>
</gene>
<sequence length="111" mass="12519">MLHVMTCLSCHSTVGERHHRLGSVQGISPRVPRICTFTIVDGDDWIPEMSGTEGILRTLGIPKSSYLPTKVVVLNQNYLGTYTISGHRIPMPESLMFHFRISNSEFLLPFF</sequence>
<dbReference type="Proteomes" id="UP000054302">
    <property type="component" value="Unassembled WGS sequence"/>
</dbReference>
<name>A0A0D1X351_EXOME</name>
<reference evidence="1 2" key="1">
    <citation type="submission" date="2015-01" db="EMBL/GenBank/DDBJ databases">
        <title>The Genome Sequence of Exophiala mesophila CBS40295.</title>
        <authorList>
            <consortium name="The Broad Institute Genomics Platform"/>
            <person name="Cuomo C."/>
            <person name="de Hoog S."/>
            <person name="Gorbushina A."/>
            <person name="Stielow B."/>
            <person name="Teixiera M."/>
            <person name="Abouelleil A."/>
            <person name="Chapman S.B."/>
            <person name="Priest M."/>
            <person name="Young S.K."/>
            <person name="Wortman J."/>
            <person name="Nusbaum C."/>
            <person name="Birren B."/>
        </authorList>
    </citation>
    <scope>NUCLEOTIDE SEQUENCE [LARGE SCALE GENOMIC DNA]</scope>
    <source>
        <strain evidence="1 2">CBS 40295</strain>
    </source>
</reference>
<protein>
    <submittedName>
        <fullName evidence="1">Uncharacterized protein</fullName>
    </submittedName>
</protein>
<dbReference type="VEuPathDB" id="FungiDB:PV10_00102"/>
<dbReference type="AlphaFoldDB" id="A0A0D1X351"/>
<accession>A0A0D1X351</accession>
<evidence type="ECO:0000313" key="1">
    <source>
        <dbReference type="EMBL" id="KIV96210.1"/>
    </source>
</evidence>
<organism evidence="1 2">
    <name type="scientific">Exophiala mesophila</name>
    <name type="common">Black yeast-like fungus</name>
    <dbReference type="NCBI Taxonomy" id="212818"/>
    <lineage>
        <taxon>Eukaryota</taxon>
        <taxon>Fungi</taxon>
        <taxon>Dikarya</taxon>
        <taxon>Ascomycota</taxon>
        <taxon>Pezizomycotina</taxon>
        <taxon>Eurotiomycetes</taxon>
        <taxon>Chaetothyriomycetidae</taxon>
        <taxon>Chaetothyriales</taxon>
        <taxon>Herpotrichiellaceae</taxon>
        <taxon>Exophiala</taxon>
    </lineage>
</organism>
<dbReference type="GeneID" id="27317947"/>
<evidence type="ECO:0000313" key="2">
    <source>
        <dbReference type="Proteomes" id="UP000054302"/>
    </source>
</evidence>
<dbReference type="EMBL" id="KN847520">
    <property type="protein sequence ID" value="KIV96210.1"/>
    <property type="molecule type" value="Genomic_DNA"/>
</dbReference>
<dbReference type="RefSeq" id="XP_016227784.1">
    <property type="nucleotide sequence ID" value="XM_016364135.1"/>
</dbReference>
<keyword evidence="2" id="KW-1185">Reference proteome</keyword>
<proteinExistence type="predicted"/>
<dbReference type="HOGENOM" id="CLU_2223281_0_0_1"/>